<evidence type="ECO:0000313" key="2">
    <source>
        <dbReference type="Proteomes" id="UP000054007"/>
    </source>
</evidence>
<keyword evidence="2" id="KW-1185">Reference proteome</keyword>
<dbReference type="EMBL" id="KN880696">
    <property type="protein sequence ID" value="KIY63432.1"/>
    <property type="molecule type" value="Genomic_DNA"/>
</dbReference>
<organism evidence="1 2">
    <name type="scientific">Cylindrobasidium torrendii FP15055 ss-10</name>
    <dbReference type="NCBI Taxonomy" id="1314674"/>
    <lineage>
        <taxon>Eukaryota</taxon>
        <taxon>Fungi</taxon>
        <taxon>Dikarya</taxon>
        <taxon>Basidiomycota</taxon>
        <taxon>Agaricomycotina</taxon>
        <taxon>Agaricomycetes</taxon>
        <taxon>Agaricomycetidae</taxon>
        <taxon>Agaricales</taxon>
        <taxon>Marasmiineae</taxon>
        <taxon>Physalacriaceae</taxon>
        <taxon>Cylindrobasidium</taxon>
    </lineage>
</organism>
<reference evidence="1 2" key="1">
    <citation type="journal article" date="2015" name="Fungal Genet. Biol.">
        <title>Evolution of novel wood decay mechanisms in Agaricales revealed by the genome sequences of Fistulina hepatica and Cylindrobasidium torrendii.</title>
        <authorList>
            <person name="Floudas D."/>
            <person name="Held B.W."/>
            <person name="Riley R."/>
            <person name="Nagy L.G."/>
            <person name="Koehler G."/>
            <person name="Ransdell A.S."/>
            <person name="Younus H."/>
            <person name="Chow J."/>
            <person name="Chiniquy J."/>
            <person name="Lipzen A."/>
            <person name="Tritt A."/>
            <person name="Sun H."/>
            <person name="Haridas S."/>
            <person name="LaButti K."/>
            <person name="Ohm R.A."/>
            <person name="Kues U."/>
            <person name="Blanchette R.A."/>
            <person name="Grigoriev I.V."/>
            <person name="Minto R.E."/>
            <person name="Hibbett D.S."/>
        </authorList>
    </citation>
    <scope>NUCLEOTIDE SEQUENCE [LARGE SCALE GENOMIC DNA]</scope>
    <source>
        <strain evidence="1 2">FP15055 ss-10</strain>
    </source>
</reference>
<dbReference type="AlphaFoldDB" id="A0A0D7AYY6"/>
<protein>
    <submittedName>
        <fullName evidence="1">Uncharacterized protein</fullName>
    </submittedName>
</protein>
<dbReference type="Proteomes" id="UP000054007">
    <property type="component" value="Unassembled WGS sequence"/>
</dbReference>
<name>A0A0D7AYY6_9AGAR</name>
<sequence length="55" mass="6536">MEDSEYLRDIRALFPGVEQIQDVPPTWFRINLLDLPKGYEISVTEADVKWMYCED</sequence>
<gene>
    <name evidence="1" type="ORF">CYLTODRAFT_426104</name>
</gene>
<proteinExistence type="predicted"/>
<accession>A0A0D7AYY6</accession>
<evidence type="ECO:0000313" key="1">
    <source>
        <dbReference type="EMBL" id="KIY63432.1"/>
    </source>
</evidence>